<evidence type="ECO:0000256" key="6">
    <source>
        <dbReference type="PIRNR" id="PIRNR001123"/>
    </source>
</evidence>
<keyword evidence="5" id="KW-0378">Hydrolase</keyword>
<dbReference type="SUPFAM" id="SSF53187">
    <property type="entry name" value="Zn-dependent exopeptidases"/>
    <property type="match status" value="1"/>
</dbReference>
<feature type="binding site" evidence="8">
    <location>
        <position position="181"/>
    </location>
    <ligand>
        <name>Zn(2+)</name>
        <dbReference type="ChEBI" id="CHEBI:29105"/>
        <label>1</label>
    </ligand>
</feature>
<dbReference type="AlphaFoldDB" id="A0A2G6KK40"/>
<proteinExistence type="inferred from homology"/>
<keyword evidence="2 9" id="KW-0031">Aminopeptidase</keyword>
<dbReference type="PANTHER" id="PTHR32481:SF0">
    <property type="entry name" value="AMINOPEPTIDASE YPDE-RELATED"/>
    <property type="match status" value="1"/>
</dbReference>
<evidence type="ECO:0000256" key="7">
    <source>
        <dbReference type="PIRSR" id="PIRSR001123-1"/>
    </source>
</evidence>
<feature type="binding site" evidence="8">
    <location>
        <position position="214"/>
    </location>
    <ligand>
        <name>Zn(2+)</name>
        <dbReference type="ChEBI" id="CHEBI:29105"/>
        <label>2</label>
    </ligand>
</feature>
<evidence type="ECO:0000313" key="10">
    <source>
        <dbReference type="Proteomes" id="UP000230821"/>
    </source>
</evidence>
<accession>A0A2G6KK40</accession>
<dbReference type="PIRSF" id="PIRSF001123">
    <property type="entry name" value="PepA_GA"/>
    <property type="match status" value="1"/>
</dbReference>
<comment type="cofactor">
    <cofactor evidence="8">
        <name>a divalent metal cation</name>
        <dbReference type="ChEBI" id="CHEBI:60240"/>
    </cofactor>
    <text evidence="8">Binds 2 divalent metal cations per subunit.</text>
</comment>
<dbReference type="GO" id="GO:0004177">
    <property type="term" value="F:aminopeptidase activity"/>
    <property type="evidence" value="ECO:0007669"/>
    <property type="project" value="UniProtKB-UniRule"/>
</dbReference>
<sequence length="362" mass="39748">MSRIVTKDLLAQLSNAAGSPGAEGDIRTIVRQHVEGIAACSYDKMGSIICRRHGGKTGPKILLDGHMDEVAFIVRLITKEGFIKFHNLGGWWGHTMLAQRVVIKTMNGDVPGIIGAKPVHHLGADERKKVQEIKEMFIDVGAKDRQEAMDVFGVAPGDRIIPHTEFLEMKNPRVVSGKAFDDRVGVALFVEALNALADEELPNVLYGVGTVQEEVGTRGAKTAVEMVDPDVAIILEGSPADDTPGFVREESQGQLRHGPQIRIFDPTMIPNRKLIQFVSDTAKSCEIPHQVAVRTSGGTDGRSVHVHKAGIPTIVIAPPVRYIHGHVSLLHLDDYEHTLRLLIELVRRLDETTARMFVDYAH</sequence>
<name>A0A2G6KK40_9BACT</name>
<keyword evidence="4 8" id="KW-0479">Metal-binding</keyword>
<evidence type="ECO:0000256" key="4">
    <source>
        <dbReference type="ARBA" id="ARBA00022723"/>
    </source>
</evidence>
<protein>
    <submittedName>
        <fullName evidence="9">Glutamyl aminopeptidase</fullName>
    </submittedName>
</protein>
<comment type="similarity">
    <text evidence="1 6">Belongs to the peptidase M42 family.</text>
</comment>
<dbReference type="InterPro" id="IPR051464">
    <property type="entry name" value="Peptidase_M42_aminopept"/>
</dbReference>
<feature type="active site" description="Proton acceptor" evidence="7">
    <location>
        <position position="213"/>
    </location>
</feature>
<evidence type="ECO:0000313" key="9">
    <source>
        <dbReference type="EMBL" id="PIE36023.1"/>
    </source>
</evidence>
<feature type="binding site" evidence="8">
    <location>
        <position position="181"/>
    </location>
    <ligand>
        <name>Zn(2+)</name>
        <dbReference type="ChEBI" id="CHEBI:29105"/>
        <label>2</label>
    </ligand>
</feature>
<dbReference type="Proteomes" id="UP000230821">
    <property type="component" value="Unassembled WGS sequence"/>
</dbReference>
<evidence type="ECO:0000256" key="5">
    <source>
        <dbReference type="ARBA" id="ARBA00022801"/>
    </source>
</evidence>
<dbReference type="SUPFAM" id="SSF101821">
    <property type="entry name" value="Aminopeptidase/glucanase lid domain"/>
    <property type="match status" value="1"/>
</dbReference>
<reference evidence="9 10" key="1">
    <citation type="submission" date="2017-10" db="EMBL/GenBank/DDBJ databases">
        <title>Novel microbial diversity and functional potential in the marine mammal oral microbiome.</title>
        <authorList>
            <person name="Dudek N.K."/>
            <person name="Sun C.L."/>
            <person name="Burstein D."/>
            <person name="Kantor R.S."/>
            <person name="Aliaga Goltsman D.S."/>
            <person name="Bik E.M."/>
            <person name="Thomas B.C."/>
            <person name="Banfield J.F."/>
            <person name="Relman D.A."/>
        </authorList>
    </citation>
    <scope>NUCLEOTIDE SEQUENCE [LARGE SCALE GENOMIC DNA]</scope>
    <source>
        <strain evidence="9">DOLJORAL78_47_16</strain>
    </source>
</reference>
<gene>
    <name evidence="9" type="ORF">CSA56_01785</name>
</gene>
<organism evidence="9 10">
    <name type="scientific">candidate division KSB3 bacterium</name>
    <dbReference type="NCBI Taxonomy" id="2044937"/>
    <lineage>
        <taxon>Bacteria</taxon>
        <taxon>candidate division KSB3</taxon>
    </lineage>
</organism>
<evidence type="ECO:0000256" key="8">
    <source>
        <dbReference type="PIRSR" id="PIRSR001123-2"/>
    </source>
</evidence>
<evidence type="ECO:0000256" key="3">
    <source>
        <dbReference type="ARBA" id="ARBA00022670"/>
    </source>
</evidence>
<evidence type="ECO:0000256" key="1">
    <source>
        <dbReference type="ARBA" id="ARBA00006272"/>
    </source>
</evidence>
<feature type="binding site" evidence="8">
    <location>
        <position position="66"/>
    </location>
    <ligand>
        <name>Zn(2+)</name>
        <dbReference type="ChEBI" id="CHEBI:29105"/>
        <label>1</label>
    </ligand>
</feature>
<dbReference type="Pfam" id="PF05343">
    <property type="entry name" value="Peptidase_M42"/>
    <property type="match status" value="1"/>
</dbReference>
<dbReference type="EMBL" id="PDSK01000027">
    <property type="protein sequence ID" value="PIE36023.1"/>
    <property type="molecule type" value="Genomic_DNA"/>
</dbReference>
<dbReference type="GO" id="GO:0046872">
    <property type="term" value="F:metal ion binding"/>
    <property type="evidence" value="ECO:0007669"/>
    <property type="project" value="UniProtKB-UniRule"/>
</dbReference>
<dbReference type="CDD" id="cd05656">
    <property type="entry name" value="M42_Frv"/>
    <property type="match status" value="1"/>
</dbReference>
<dbReference type="PANTHER" id="PTHR32481">
    <property type="entry name" value="AMINOPEPTIDASE"/>
    <property type="match status" value="1"/>
</dbReference>
<feature type="binding site" evidence="8">
    <location>
        <position position="236"/>
    </location>
    <ligand>
        <name>Zn(2+)</name>
        <dbReference type="ChEBI" id="CHEBI:29105"/>
        <label>1</label>
    </ligand>
</feature>
<comment type="caution">
    <text evidence="9">The sequence shown here is derived from an EMBL/GenBank/DDBJ whole genome shotgun (WGS) entry which is preliminary data.</text>
</comment>
<dbReference type="Gene3D" id="2.40.30.40">
    <property type="entry name" value="Peptidase M42, domain 2"/>
    <property type="match status" value="1"/>
</dbReference>
<dbReference type="InterPro" id="IPR023367">
    <property type="entry name" value="Peptidase_M42_dom2"/>
</dbReference>
<dbReference type="GO" id="GO:0006508">
    <property type="term" value="P:proteolysis"/>
    <property type="evidence" value="ECO:0007669"/>
    <property type="project" value="UniProtKB-KW"/>
</dbReference>
<keyword evidence="3" id="KW-0645">Protease</keyword>
<feature type="binding site" evidence="8">
    <location>
        <position position="324"/>
    </location>
    <ligand>
        <name>Zn(2+)</name>
        <dbReference type="ChEBI" id="CHEBI:29105"/>
        <label>2</label>
    </ligand>
</feature>
<evidence type="ECO:0000256" key="2">
    <source>
        <dbReference type="ARBA" id="ARBA00022438"/>
    </source>
</evidence>
<dbReference type="Gene3D" id="3.40.630.10">
    <property type="entry name" value="Zn peptidases"/>
    <property type="match status" value="1"/>
</dbReference>
<dbReference type="InterPro" id="IPR008007">
    <property type="entry name" value="Peptidase_M42"/>
</dbReference>